<dbReference type="PANTHER" id="PTHR23028">
    <property type="entry name" value="ACETYLTRANSFERASE"/>
    <property type="match status" value="1"/>
</dbReference>
<evidence type="ECO:0000256" key="1">
    <source>
        <dbReference type="SAM" id="MobiDB-lite"/>
    </source>
</evidence>
<feature type="transmembrane region" description="Helical" evidence="2">
    <location>
        <begin position="302"/>
        <end position="324"/>
    </location>
</feature>
<keyword evidence="2" id="KW-0812">Transmembrane</keyword>
<feature type="transmembrane region" description="Helical" evidence="2">
    <location>
        <begin position="20"/>
        <end position="40"/>
    </location>
</feature>
<accession>A0A4R7HXQ2</accession>
<feature type="region of interest" description="Disordered" evidence="1">
    <location>
        <begin position="444"/>
        <end position="503"/>
    </location>
</feature>
<gene>
    <name evidence="4" type="ORF">BDK89_0954</name>
</gene>
<feature type="domain" description="Acyltransferase 3" evidence="3">
    <location>
        <begin position="24"/>
        <end position="381"/>
    </location>
</feature>
<feature type="transmembrane region" description="Helical" evidence="2">
    <location>
        <begin position="153"/>
        <end position="174"/>
    </location>
</feature>
<keyword evidence="2" id="KW-0472">Membrane</keyword>
<dbReference type="GO" id="GO:0009103">
    <property type="term" value="P:lipopolysaccharide biosynthetic process"/>
    <property type="evidence" value="ECO:0007669"/>
    <property type="project" value="TreeGrafter"/>
</dbReference>
<feature type="transmembrane region" description="Helical" evidence="2">
    <location>
        <begin position="186"/>
        <end position="205"/>
    </location>
</feature>
<dbReference type="AlphaFoldDB" id="A0A4R7HXQ2"/>
<proteinExistence type="predicted"/>
<evidence type="ECO:0000259" key="3">
    <source>
        <dbReference type="Pfam" id="PF01757"/>
    </source>
</evidence>
<feature type="transmembrane region" description="Helical" evidence="2">
    <location>
        <begin position="238"/>
        <end position="258"/>
    </location>
</feature>
<feature type="compositionally biased region" description="Low complexity" evidence="1">
    <location>
        <begin position="454"/>
        <end position="503"/>
    </location>
</feature>
<keyword evidence="5" id="KW-1185">Reference proteome</keyword>
<dbReference type="Proteomes" id="UP000294558">
    <property type="component" value="Unassembled WGS sequence"/>
</dbReference>
<organism evidence="4 5">
    <name type="scientific">Ilumatobacter fluminis</name>
    <dbReference type="NCBI Taxonomy" id="467091"/>
    <lineage>
        <taxon>Bacteria</taxon>
        <taxon>Bacillati</taxon>
        <taxon>Actinomycetota</taxon>
        <taxon>Acidimicrobiia</taxon>
        <taxon>Acidimicrobiales</taxon>
        <taxon>Ilumatobacteraceae</taxon>
        <taxon>Ilumatobacter</taxon>
    </lineage>
</organism>
<evidence type="ECO:0000313" key="5">
    <source>
        <dbReference type="Proteomes" id="UP000294558"/>
    </source>
</evidence>
<keyword evidence="2" id="KW-1133">Transmembrane helix</keyword>
<dbReference type="SUPFAM" id="SSF52266">
    <property type="entry name" value="SGNH hydrolase"/>
    <property type="match status" value="1"/>
</dbReference>
<dbReference type="InterPro" id="IPR002656">
    <property type="entry name" value="Acyl_transf_3_dom"/>
</dbReference>
<dbReference type="Pfam" id="PF01757">
    <property type="entry name" value="Acyl_transf_3"/>
    <property type="match status" value="1"/>
</dbReference>
<dbReference type="InterPro" id="IPR050879">
    <property type="entry name" value="Acyltransferase_3"/>
</dbReference>
<evidence type="ECO:0000256" key="2">
    <source>
        <dbReference type="SAM" id="Phobius"/>
    </source>
</evidence>
<feature type="transmembrane region" description="Helical" evidence="2">
    <location>
        <begin position="270"/>
        <end position="290"/>
    </location>
</feature>
<protein>
    <submittedName>
        <fullName evidence="4">Peptidoglycan-N-acetylmuramate O-acetyltransferase</fullName>
    </submittedName>
</protein>
<dbReference type="EMBL" id="SOAU01000001">
    <property type="protein sequence ID" value="TDT15384.1"/>
    <property type="molecule type" value="Genomic_DNA"/>
</dbReference>
<sequence length="663" mass="73525">MSDLTYERPRGRRTENLSHVPYLPGLDGMRALAVLAVLVYHANAEWLAGGFLGVEVFFVISGYLITLLLMSEWEEHGRIDMMAFWGRRARRLLPALFTMLFLVLTYTWIFEWEALGRLRGDFLAAIFYVSNWYQIWVGQQYGSAAEFEPLRHLWSLAVEEQFYLIWPLVMVLFLKRSGTRKLGMTARWLVLAALLITVATAFINYGGSVGTCETTPDAYWTVGDRCISKQNFLYLSTITRSSGILLGAAFAMVWRPVAIMRGPLRKADRLLDLVSLVGLVIIAVSCWWLSFKPGLGTNSFLFRGGFLLTSIATLFMIAAVTHPYTLSARWLGARPMVYIGTRSYGLYLYSWPIYQVLKDPTRAGLTGWQFLIGIVATFVLAELSYRFIETPIRKRQFGVWWRGLRRRRDPVPRMLATGTMFGCVGLLVAGSLFMSLADVEKSANEQSFEENEGATTDLNDLLGGDTATGTTAPPVATGPTTVPDTVPGETTTTTSSTTTTTTTTLPAEPVDYLAIGDSVMLGAANELSERGYVVDAQKSRQFGEIVPAVQQLVEKDLIGDSPVTIHLGTNGPIEEEDLNALLDALSPPKYKNVLLLNVRADRSWTARNNALIAAADSRPNVIVVDWANRSYECTGNCFAADGIHLSSDGVTFYANLIRSYTGR</sequence>
<evidence type="ECO:0000313" key="4">
    <source>
        <dbReference type="EMBL" id="TDT15384.1"/>
    </source>
</evidence>
<feature type="transmembrane region" description="Helical" evidence="2">
    <location>
        <begin position="92"/>
        <end position="110"/>
    </location>
</feature>
<keyword evidence="4" id="KW-0808">Transferase</keyword>
<comment type="caution">
    <text evidence="4">The sequence shown here is derived from an EMBL/GenBank/DDBJ whole genome shotgun (WGS) entry which is preliminary data.</text>
</comment>
<reference evidence="4 5" key="1">
    <citation type="submission" date="2019-03" db="EMBL/GenBank/DDBJ databases">
        <title>Sequencing the genomes of 1000 actinobacteria strains.</title>
        <authorList>
            <person name="Klenk H.-P."/>
        </authorList>
    </citation>
    <scope>NUCLEOTIDE SEQUENCE [LARGE SCALE GENOMIC DNA]</scope>
    <source>
        <strain evidence="4 5">DSM 18936</strain>
    </source>
</reference>
<dbReference type="GO" id="GO:0016747">
    <property type="term" value="F:acyltransferase activity, transferring groups other than amino-acyl groups"/>
    <property type="evidence" value="ECO:0007669"/>
    <property type="project" value="InterPro"/>
</dbReference>
<feature type="transmembrane region" description="Helical" evidence="2">
    <location>
        <begin position="46"/>
        <end position="71"/>
    </location>
</feature>
<dbReference type="GO" id="GO:0016020">
    <property type="term" value="C:membrane"/>
    <property type="evidence" value="ECO:0007669"/>
    <property type="project" value="TreeGrafter"/>
</dbReference>
<feature type="transmembrane region" description="Helical" evidence="2">
    <location>
        <begin position="414"/>
        <end position="437"/>
    </location>
</feature>
<feature type="transmembrane region" description="Helical" evidence="2">
    <location>
        <begin position="366"/>
        <end position="385"/>
    </location>
</feature>
<name>A0A4R7HXQ2_9ACTN</name>
<dbReference type="PANTHER" id="PTHR23028:SF53">
    <property type="entry name" value="ACYL_TRANSF_3 DOMAIN-CONTAINING PROTEIN"/>
    <property type="match status" value="1"/>
</dbReference>
<dbReference type="RefSeq" id="WP_166657382.1">
    <property type="nucleotide sequence ID" value="NZ_SOAU01000001.1"/>
</dbReference>